<dbReference type="PROSITE" id="PS51257">
    <property type="entry name" value="PROKAR_LIPOPROTEIN"/>
    <property type="match status" value="1"/>
</dbReference>
<protein>
    <recommendedName>
        <fullName evidence="3">Transmembrane protein</fullName>
    </recommendedName>
</protein>
<evidence type="ECO:0000313" key="2">
    <source>
        <dbReference type="Proteomes" id="UP001176941"/>
    </source>
</evidence>
<evidence type="ECO:0008006" key="3">
    <source>
        <dbReference type="Google" id="ProtNLM"/>
    </source>
</evidence>
<gene>
    <name evidence="1" type="ORF">MRATA1EN1_LOCUS30803</name>
</gene>
<reference evidence="1" key="1">
    <citation type="submission" date="2023-04" db="EMBL/GenBank/DDBJ databases">
        <authorList>
            <consortium name="ELIXIR-Norway"/>
        </authorList>
    </citation>
    <scope>NUCLEOTIDE SEQUENCE [LARGE SCALE GENOMIC DNA]</scope>
</reference>
<dbReference type="Proteomes" id="UP001176941">
    <property type="component" value="Unassembled WGS sequence"/>
</dbReference>
<keyword evidence="2" id="KW-1185">Reference proteome</keyword>
<evidence type="ECO:0000313" key="1">
    <source>
        <dbReference type="EMBL" id="CAI9149185.1"/>
    </source>
</evidence>
<comment type="caution">
    <text evidence="1">The sequence shown here is derived from an EMBL/GenBank/DDBJ whole genome shotgun (WGS) entry which is preliminary data.</text>
</comment>
<accession>A0ABN8XIG0</accession>
<sequence length="264" mass="29833">MQLTWRQLLLIAGGTAATAACLYYLLREDGADSKEAEGETKKLNAKDASKEQVVTILRSILKTQEKTKALMKDFIQDMVEEDLPDGAEIIESDAEGDDVRTLRFEEAYERVAAKNLEDPLEQYGLTMPDFDGLLDKYQHDPQIKDLIMRIMSSSASLEPSVQAQHLSKAKIIEVHEFMRQELQKLVEHVQRSSNRAKFDVKNVTLTAQAYVGARVQKRFGLTSEEVESAVFFNHKELAVDADFVRINMGIQAIMNQLIVPHCVM</sequence>
<dbReference type="EMBL" id="CATKSN020000166">
    <property type="protein sequence ID" value="CAI9149185.1"/>
    <property type="molecule type" value="Genomic_DNA"/>
</dbReference>
<name>A0ABN8XIG0_RANTA</name>
<proteinExistence type="predicted"/>
<organism evidence="1 2">
    <name type="scientific">Rangifer tarandus platyrhynchus</name>
    <name type="common">Svalbard reindeer</name>
    <dbReference type="NCBI Taxonomy" id="3082113"/>
    <lineage>
        <taxon>Eukaryota</taxon>
        <taxon>Metazoa</taxon>
        <taxon>Chordata</taxon>
        <taxon>Craniata</taxon>
        <taxon>Vertebrata</taxon>
        <taxon>Euteleostomi</taxon>
        <taxon>Mammalia</taxon>
        <taxon>Eutheria</taxon>
        <taxon>Laurasiatheria</taxon>
        <taxon>Artiodactyla</taxon>
        <taxon>Ruminantia</taxon>
        <taxon>Pecora</taxon>
        <taxon>Cervidae</taxon>
        <taxon>Odocoileinae</taxon>
        <taxon>Rangifer</taxon>
    </lineage>
</organism>